<dbReference type="OrthoDB" id="4026652at2759"/>
<gene>
    <name evidence="3" type="ORF">CTRG_02510</name>
</gene>
<accession>C5M7Y8</accession>
<sequence length="923" mass="104331">MGFVVYLSLIGILVFGVIFQLQNAEIQKLKETNKKISALIETIQDDLDSKNNALKELERSHKETAKELTTTTSAKDQSIKALESKLLDVSNKYHASIQSEAKSKALHQDNNSTIKKLKEEIEELKAKRVSEEELKVKLEKQYDFKLNSEIERLIVGKDLQNTQLSENIKSLNDLLETRNKEFNKSEETNSQIISELKQLADSIQKKLDAKSLAYDKLQVINDSQREQFETKDARIKDLEEQQKRDNENFVAVSDKLARSEELVAELQETKKELEETVKHQTEVIDDDSKVLTLYEESIISLNEYLSKQNQKENIISDQYFVHSNDEVKEICVTTRTYIDALTEKIAKLVESQESTSKDLKAANDKLTELNVHNVTFGCQLLTNLEALEEALAGKLSQEDQKEVSAKIKSITGQFSDSQKPKEDAFEQNGAEKKTEPDTSRSVDEEITTPVVKSKELVINDDPVDEVNKDAESVEDIPTSYDKETEVTPIEEPVIVTTEEKIVEDKTEAPNAEEPVALETESAGVISDVKPSEEKKEVEALTEDFAKEADGKFIEDEPEVETELEKKSDEKEIEDEPVVEEPKDEEVNSEAFEEINEKFTETSDEKTIADDAHEEGKEIEEPQVEEPQVEEPQVEEPQVEEPQVEEPQVEEPAVEKSNVKEEEEEEELAEKSGEKLIQDTPVNDELHAEPAAVEKVKDGLVEDSEEKLIEDDSTTDQTPVEITNVEDPKEVESKEVDPKEVESKEVESKIEEQKEVENVTDKPKDEQNDEVSKVEESKDKDLKVEESKDEGLKEEEPKFEQEKEKSDDLKTEEVKKSAPEENDSKTVESSTEESKEDVPNTDDPQESKEHLDASNADLNKEGTGDDDEDEDEDEDDDYTTSNTESEATPAPESLPTSSSSAGSSKSPKKKNNKKKGKKKNKTTF</sequence>
<feature type="compositionally biased region" description="Basic and acidic residues" evidence="2">
    <location>
        <begin position="725"/>
        <end position="837"/>
    </location>
</feature>
<organism evidence="3 4">
    <name type="scientific">Candida tropicalis (strain ATCC MYA-3404 / T1)</name>
    <name type="common">Yeast</name>
    <dbReference type="NCBI Taxonomy" id="294747"/>
    <lineage>
        <taxon>Eukaryota</taxon>
        <taxon>Fungi</taxon>
        <taxon>Dikarya</taxon>
        <taxon>Ascomycota</taxon>
        <taxon>Saccharomycotina</taxon>
        <taxon>Pichiomycetes</taxon>
        <taxon>Debaryomycetaceae</taxon>
        <taxon>Candida/Lodderomyces clade</taxon>
        <taxon>Candida</taxon>
    </lineage>
</organism>
<evidence type="ECO:0000256" key="2">
    <source>
        <dbReference type="SAM" id="MobiDB-lite"/>
    </source>
</evidence>
<feature type="region of interest" description="Disordered" evidence="2">
    <location>
        <begin position="502"/>
        <end position="923"/>
    </location>
</feature>
<feature type="coiled-coil region" evidence="1">
    <location>
        <begin position="107"/>
        <end position="181"/>
    </location>
</feature>
<feature type="coiled-coil region" evidence="1">
    <location>
        <begin position="26"/>
        <end position="67"/>
    </location>
</feature>
<feature type="compositionally biased region" description="Basic residues" evidence="2">
    <location>
        <begin position="905"/>
        <end position="923"/>
    </location>
</feature>
<feature type="compositionally biased region" description="Acidic residues" evidence="2">
    <location>
        <begin position="620"/>
        <end position="648"/>
    </location>
</feature>
<reference evidence="3 4" key="1">
    <citation type="journal article" date="2009" name="Nature">
        <title>Evolution of pathogenicity and sexual reproduction in eight Candida genomes.</title>
        <authorList>
            <person name="Butler G."/>
            <person name="Rasmussen M.D."/>
            <person name="Lin M.F."/>
            <person name="Santos M.A."/>
            <person name="Sakthikumar S."/>
            <person name="Munro C.A."/>
            <person name="Rheinbay E."/>
            <person name="Grabherr M."/>
            <person name="Forche A."/>
            <person name="Reedy J.L."/>
            <person name="Agrafioti I."/>
            <person name="Arnaud M.B."/>
            <person name="Bates S."/>
            <person name="Brown A.J."/>
            <person name="Brunke S."/>
            <person name="Costanzo M.C."/>
            <person name="Fitzpatrick D.A."/>
            <person name="de Groot P.W."/>
            <person name="Harris D."/>
            <person name="Hoyer L.L."/>
            <person name="Hube B."/>
            <person name="Klis F.M."/>
            <person name="Kodira C."/>
            <person name="Lennard N."/>
            <person name="Logue M.E."/>
            <person name="Martin R."/>
            <person name="Neiman A.M."/>
            <person name="Nikolaou E."/>
            <person name="Quail M.A."/>
            <person name="Quinn J."/>
            <person name="Santos M.C."/>
            <person name="Schmitzberger F.F."/>
            <person name="Sherlock G."/>
            <person name="Shah P."/>
            <person name="Silverstein K.A."/>
            <person name="Skrzypek M.S."/>
            <person name="Soll D."/>
            <person name="Staggs R."/>
            <person name="Stansfield I."/>
            <person name="Stumpf M.P."/>
            <person name="Sudbery P.E."/>
            <person name="Srikantha T."/>
            <person name="Zeng Q."/>
            <person name="Berman J."/>
            <person name="Berriman M."/>
            <person name="Heitman J."/>
            <person name="Gow N.A."/>
            <person name="Lorenz M.C."/>
            <person name="Birren B.W."/>
            <person name="Kellis M."/>
            <person name="Cuomo C.A."/>
        </authorList>
    </citation>
    <scope>NUCLEOTIDE SEQUENCE [LARGE SCALE GENOMIC DNA]</scope>
    <source>
        <strain evidence="4">ATCC MYA-3404 / T1</strain>
    </source>
</reference>
<protein>
    <submittedName>
        <fullName evidence="3">Uncharacterized protein</fullName>
    </submittedName>
</protein>
<dbReference type="HOGENOM" id="CLU_316163_0_0_1"/>
<feature type="compositionally biased region" description="Basic and acidic residues" evidence="2">
    <location>
        <begin position="418"/>
        <end position="443"/>
    </location>
</feature>
<dbReference type="KEGG" id="ctp:CTRG_02510"/>
<feature type="coiled-coil region" evidence="1">
    <location>
        <begin position="221"/>
        <end position="283"/>
    </location>
</feature>
<feature type="region of interest" description="Disordered" evidence="2">
    <location>
        <begin position="467"/>
        <end position="488"/>
    </location>
</feature>
<dbReference type="AlphaFoldDB" id="C5M7Y8"/>
<feature type="compositionally biased region" description="Basic and acidic residues" evidence="2">
    <location>
        <begin position="594"/>
        <end position="619"/>
    </location>
</feature>
<dbReference type="eggNOG" id="ENOG502S9RR">
    <property type="taxonomic scope" value="Eukaryota"/>
</dbReference>
<dbReference type="Proteomes" id="UP000002037">
    <property type="component" value="Unassembled WGS sequence"/>
</dbReference>
<dbReference type="VEuPathDB" id="FungiDB:CTRG_02510"/>
<dbReference type="STRING" id="294747.C5M7Y8"/>
<dbReference type="RefSeq" id="XP_002548213.1">
    <property type="nucleotide sequence ID" value="XM_002548167.1"/>
</dbReference>
<feature type="compositionally biased region" description="Acidic residues" evidence="2">
    <location>
        <begin position="863"/>
        <end position="877"/>
    </location>
</feature>
<evidence type="ECO:0000256" key="1">
    <source>
        <dbReference type="SAM" id="Coils"/>
    </source>
</evidence>
<feature type="compositionally biased region" description="Basic and acidic residues" evidence="2">
    <location>
        <begin position="529"/>
        <end position="554"/>
    </location>
</feature>
<keyword evidence="4" id="KW-1185">Reference proteome</keyword>
<proteinExistence type="predicted"/>
<dbReference type="GeneID" id="8299103"/>
<feature type="compositionally biased region" description="Acidic residues" evidence="2">
    <location>
        <begin position="700"/>
        <end position="713"/>
    </location>
</feature>
<feature type="compositionally biased region" description="Basic and acidic residues" evidence="2">
    <location>
        <begin position="683"/>
        <end position="699"/>
    </location>
</feature>
<evidence type="ECO:0000313" key="4">
    <source>
        <dbReference type="Proteomes" id="UP000002037"/>
    </source>
</evidence>
<name>C5M7Y8_CANTT</name>
<feature type="region of interest" description="Disordered" evidence="2">
    <location>
        <begin position="411"/>
        <end position="447"/>
    </location>
</feature>
<feature type="compositionally biased region" description="Acidic residues" evidence="2">
    <location>
        <begin position="570"/>
        <end position="593"/>
    </location>
</feature>
<evidence type="ECO:0000313" key="3">
    <source>
        <dbReference type="EMBL" id="EER33692.1"/>
    </source>
</evidence>
<dbReference type="EMBL" id="GG692397">
    <property type="protein sequence ID" value="EER33692.1"/>
    <property type="molecule type" value="Genomic_DNA"/>
</dbReference>
<keyword evidence="1" id="KW-0175">Coiled coil</keyword>
<feature type="compositionally biased region" description="Basic and acidic residues" evidence="2">
    <location>
        <begin position="844"/>
        <end position="862"/>
    </location>
</feature>